<sequence>MANINAPSNAFGPGNQPTPGNTRGKSSKTKILNALKKKMNWSEDDLYEHIVSEAFVNNNKDMIEIVIKTAVPIPKTTLQPVNFQYDRNAAYHEKCEVILEAVAAGQIAPDVGQELIYTIKHIASIHEVTELEKRLNDLEDLLRGFGDLNK</sequence>
<accession>A0AAW7T8D3</accession>
<name>A0AAW7T8D3_BURVI</name>
<reference evidence="2" key="1">
    <citation type="submission" date="2023-07" db="EMBL/GenBank/DDBJ databases">
        <title>A collection of bacterial strains from the Burkholderia cepacia Research Laboratory and Repository.</title>
        <authorList>
            <person name="Lipuma J."/>
            <person name="Spilker T."/>
            <person name="Caverly L."/>
        </authorList>
    </citation>
    <scope>NUCLEOTIDE SEQUENCE</scope>
    <source>
        <strain evidence="2">AU44268</strain>
    </source>
</reference>
<proteinExistence type="predicted"/>
<dbReference type="RefSeq" id="WP_146123433.1">
    <property type="nucleotide sequence ID" value="NZ_JAUJRV010000029.1"/>
</dbReference>
<feature type="compositionally biased region" description="Polar residues" evidence="1">
    <location>
        <begin position="15"/>
        <end position="24"/>
    </location>
</feature>
<evidence type="ECO:0000256" key="1">
    <source>
        <dbReference type="SAM" id="MobiDB-lite"/>
    </source>
</evidence>
<dbReference type="AlphaFoldDB" id="A0AAW7T8D3"/>
<evidence type="ECO:0000313" key="2">
    <source>
        <dbReference type="EMBL" id="MDN7798343.1"/>
    </source>
</evidence>
<dbReference type="Proteomes" id="UP001171620">
    <property type="component" value="Unassembled WGS sequence"/>
</dbReference>
<gene>
    <name evidence="2" type="ORF">QZM33_25715</name>
</gene>
<feature type="region of interest" description="Disordered" evidence="1">
    <location>
        <begin position="1"/>
        <end position="27"/>
    </location>
</feature>
<evidence type="ECO:0000313" key="3">
    <source>
        <dbReference type="Proteomes" id="UP001171620"/>
    </source>
</evidence>
<organism evidence="2 3">
    <name type="scientific">Burkholderia vietnamiensis</name>
    <dbReference type="NCBI Taxonomy" id="60552"/>
    <lineage>
        <taxon>Bacteria</taxon>
        <taxon>Pseudomonadati</taxon>
        <taxon>Pseudomonadota</taxon>
        <taxon>Betaproteobacteria</taxon>
        <taxon>Burkholderiales</taxon>
        <taxon>Burkholderiaceae</taxon>
        <taxon>Burkholderia</taxon>
        <taxon>Burkholderia cepacia complex</taxon>
    </lineage>
</organism>
<protein>
    <submittedName>
        <fullName evidence="2">Uncharacterized protein</fullName>
    </submittedName>
</protein>
<dbReference type="EMBL" id="JAUJRV010000029">
    <property type="protein sequence ID" value="MDN7798343.1"/>
    <property type="molecule type" value="Genomic_DNA"/>
</dbReference>
<comment type="caution">
    <text evidence="2">The sequence shown here is derived from an EMBL/GenBank/DDBJ whole genome shotgun (WGS) entry which is preliminary data.</text>
</comment>